<evidence type="ECO:0000256" key="10">
    <source>
        <dbReference type="ARBA" id="ARBA00022842"/>
    </source>
</evidence>
<keyword evidence="15" id="KW-1185">Reference proteome</keyword>
<dbReference type="Proteomes" id="UP000002630">
    <property type="component" value="Unassembled WGS sequence"/>
</dbReference>
<dbReference type="InParanoid" id="D7G3U3"/>
<gene>
    <name evidence="14" type="ORF">Esi_0529_0017</name>
</gene>
<evidence type="ECO:0000256" key="6">
    <source>
        <dbReference type="ARBA" id="ARBA00022676"/>
    </source>
</evidence>
<comment type="cofactor">
    <cofactor evidence="2">
        <name>Mg(2+)</name>
        <dbReference type="ChEBI" id="CHEBI:18420"/>
    </cofactor>
</comment>
<comment type="subcellular location">
    <subcellularLocation>
        <location evidence="3">Endomembrane system</location>
        <topology evidence="3">Multi-pass membrane protein</topology>
    </subcellularLocation>
</comment>
<evidence type="ECO:0000256" key="4">
    <source>
        <dbReference type="ARBA" id="ARBA00004922"/>
    </source>
</evidence>
<evidence type="ECO:0000256" key="11">
    <source>
        <dbReference type="ARBA" id="ARBA00022989"/>
    </source>
</evidence>
<proteinExistence type="inferred from homology"/>
<comment type="cofactor">
    <cofactor evidence="1">
        <name>Mn(2+)</name>
        <dbReference type="ChEBI" id="CHEBI:29035"/>
    </cofactor>
</comment>
<keyword evidence="7 14" id="KW-0808">Transferase</keyword>
<evidence type="ECO:0000256" key="8">
    <source>
        <dbReference type="ARBA" id="ARBA00022692"/>
    </source>
</evidence>
<evidence type="ECO:0000256" key="1">
    <source>
        <dbReference type="ARBA" id="ARBA00001936"/>
    </source>
</evidence>
<evidence type="ECO:0000313" key="15">
    <source>
        <dbReference type="Proteomes" id="UP000002630"/>
    </source>
</evidence>
<organism evidence="14 15">
    <name type="scientific">Ectocarpus siliculosus</name>
    <name type="common">Brown alga</name>
    <name type="synonym">Conferva siliculosa</name>
    <dbReference type="NCBI Taxonomy" id="2880"/>
    <lineage>
        <taxon>Eukaryota</taxon>
        <taxon>Sar</taxon>
        <taxon>Stramenopiles</taxon>
        <taxon>Ochrophyta</taxon>
        <taxon>PX clade</taxon>
        <taxon>Phaeophyceae</taxon>
        <taxon>Ectocarpales</taxon>
        <taxon>Ectocarpaceae</taxon>
        <taxon>Ectocarpus</taxon>
    </lineage>
</organism>
<evidence type="ECO:0000256" key="12">
    <source>
        <dbReference type="ARBA" id="ARBA00023136"/>
    </source>
</evidence>
<dbReference type="UniPathway" id="UPA00378"/>
<dbReference type="GO" id="GO:0016020">
    <property type="term" value="C:membrane"/>
    <property type="evidence" value="ECO:0007669"/>
    <property type="project" value="InterPro"/>
</dbReference>
<comment type="pathway">
    <text evidence="4">Protein modification; protein glycosylation.</text>
</comment>
<evidence type="ECO:0000256" key="7">
    <source>
        <dbReference type="ARBA" id="ARBA00022679"/>
    </source>
</evidence>
<protein>
    <submittedName>
        <fullName evidence="14">Dolichyl-diphosphooligosaccharide--protein glycosyltransferase subunit STT3A, C-terminal, family GT66</fullName>
        <ecNumber evidence="14">2.4.1.119</ecNumber>
    </submittedName>
</protein>
<dbReference type="PANTHER" id="PTHR13872:SF1">
    <property type="entry name" value="DOLICHYL-DIPHOSPHOOLIGOSACCHARIDE--PROTEIN GLYCOSYLTRANSFERASE SUBUNIT STT3B"/>
    <property type="match status" value="1"/>
</dbReference>
<keyword evidence="8" id="KW-0812">Transmembrane</keyword>
<evidence type="ECO:0000256" key="3">
    <source>
        <dbReference type="ARBA" id="ARBA00004127"/>
    </source>
</evidence>
<accession>D7G3U3</accession>
<dbReference type="GO" id="GO:0004576">
    <property type="term" value="F:oligosaccharyl transferase activity"/>
    <property type="evidence" value="ECO:0007669"/>
    <property type="project" value="InterPro"/>
</dbReference>
<dbReference type="STRING" id="2880.D7G3U3"/>
<evidence type="ECO:0000256" key="13">
    <source>
        <dbReference type="ARBA" id="ARBA00023211"/>
    </source>
</evidence>
<comment type="similarity">
    <text evidence="5">Belongs to the STT3 family.</text>
</comment>
<sequence>MCFYSMHSSYVSSLAYSSPSIVIEAGRTQSGQRILYDDYREAYYWLRHNTDPDAKIMSWWDYGYQGCALASSEEKAYPIMESLDVDYVLVIFGGVTGYSSDDINKFLWPVRIGSGVFPDDMHHEKDFLNPTGQFDVGPAGSKVFQNCLAYKLCYYRFGELRALPDCAADFASRPQVGKEALPSGLGATQA</sequence>
<evidence type="ECO:0000256" key="5">
    <source>
        <dbReference type="ARBA" id="ARBA00010810"/>
    </source>
</evidence>
<dbReference type="GO" id="GO:0012505">
    <property type="term" value="C:endomembrane system"/>
    <property type="evidence" value="ECO:0007669"/>
    <property type="project" value="UniProtKB-SubCell"/>
</dbReference>
<dbReference type="Gene3D" id="3.40.50.12610">
    <property type="match status" value="2"/>
</dbReference>
<dbReference type="EC" id="2.4.1.119" evidence="14"/>
<evidence type="ECO:0000256" key="2">
    <source>
        <dbReference type="ARBA" id="ARBA00001946"/>
    </source>
</evidence>
<evidence type="ECO:0000256" key="9">
    <source>
        <dbReference type="ARBA" id="ARBA00022723"/>
    </source>
</evidence>
<reference evidence="14 15" key="1">
    <citation type="journal article" date="2010" name="Nature">
        <title>The Ectocarpus genome and the independent evolution of multicellularity in brown algae.</title>
        <authorList>
            <person name="Cock J.M."/>
            <person name="Sterck L."/>
            <person name="Rouze P."/>
            <person name="Scornet D."/>
            <person name="Allen A.E."/>
            <person name="Amoutzias G."/>
            <person name="Anthouard V."/>
            <person name="Artiguenave F."/>
            <person name="Aury J.M."/>
            <person name="Badger J.H."/>
            <person name="Beszteri B."/>
            <person name="Billiau K."/>
            <person name="Bonnet E."/>
            <person name="Bothwell J.H."/>
            <person name="Bowler C."/>
            <person name="Boyen C."/>
            <person name="Brownlee C."/>
            <person name="Carrano C.J."/>
            <person name="Charrier B."/>
            <person name="Cho G.Y."/>
            <person name="Coelho S.M."/>
            <person name="Collen J."/>
            <person name="Corre E."/>
            <person name="Da Silva C."/>
            <person name="Delage L."/>
            <person name="Delaroque N."/>
            <person name="Dittami S.M."/>
            <person name="Doulbeau S."/>
            <person name="Elias M."/>
            <person name="Farnham G."/>
            <person name="Gachon C.M."/>
            <person name="Gschloessl B."/>
            <person name="Heesch S."/>
            <person name="Jabbari K."/>
            <person name="Jubin C."/>
            <person name="Kawai H."/>
            <person name="Kimura K."/>
            <person name="Kloareg B."/>
            <person name="Kupper F.C."/>
            <person name="Lang D."/>
            <person name="Le Bail A."/>
            <person name="Leblanc C."/>
            <person name="Lerouge P."/>
            <person name="Lohr M."/>
            <person name="Lopez P.J."/>
            <person name="Martens C."/>
            <person name="Maumus F."/>
            <person name="Michel G."/>
            <person name="Miranda-Saavedra D."/>
            <person name="Morales J."/>
            <person name="Moreau H."/>
            <person name="Motomura T."/>
            <person name="Nagasato C."/>
            <person name="Napoli C.A."/>
            <person name="Nelson D.R."/>
            <person name="Nyvall-Collen P."/>
            <person name="Peters A.F."/>
            <person name="Pommier C."/>
            <person name="Potin P."/>
            <person name="Poulain J."/>
            <person name="Quesneville H."/>
            <person name="Read B."/>
            <person name="Rensing S.A."/>
            <person name="Ritter A."/>
            <person name="Rousvoal S."/>
            <person name="Samanta M."/>
            <person name="Samson G."/>
            <person name="Schroeder D.C."/>
            <person name="Segurens B."/>
            <person name="Strittmatter M."/>
            <person name="Tonon T."/>
            <person name="Tregear J.W."/>
            <person name="Valentin K."/>
            <person name="von Dassow P."/>
            <person name="Yamagishi T."/>
            <person name="Van de Peer Y."/>
            <person name="Wincker P."/>
        </authorList>
    </citation>
    <scope>NUCLEOTIDE SEQUENCE [LARGE SCALE GENOMIC DNA]</scope>
    <source>
        <strain evidence="15">Ec32 / CCAP1310/4</strain>
    </source>
</reference>
<keyword evidence="12" id="KW-0472">Membrane</keyword>
<dbReference type="PANTHER" id="PTHR13872">
    <property type="entry name" value="DOLICHYL-DIPHOSPHOOLIGOSACCHARIDE--PROTEIN GLYCOSYLTRANSFERASE SUBUNIT"/>
    <property type="match status" value="1"/>
</dbReference>
<name>D7G3U3_ECTSI</name>
<dbReference type="InterPro" id="IPR003674">
    <property type="entry name" value="Oligo_trans_STT3"/>
</dbReference>
<keyword evidence="13" id="KW-0464">Manganese</keyword>
<keyword evidence="11" id="KW-1133">Transmembrane helix</keyword>
<keyword evidence="6 14" id="KW-0328">Glycosyltransferase</keyword>
<keyword evidence="10" id="KW-0460">Magnesium</keyword>
<evidence type="ECO:0000313" key="14">
    <source>
        <dbReference type="EMBL" id="CBJ33620.1"/>
    </source>
</evidence>
<dbReference type="OrthoDB" id="10261066at2759"/>
<dbReference type="eggNOG" id="KOG2292">
    <property type="taxonomic scope" value="Eukaryota"/>
</dbReference>
<dbReference type="EMBL" id="FN649760">
    <property type="protein sequence ID" value="CBJ33620.1"/>
    <property type="molecule type" value="Genomic_DNA"/>
</dbReference>
<dbReference type="GO" id="GO:0046872">
    <property type="term" value="F:metal ion binding"/>
    <property type="evidence" value="ECO:0007669"/>
    <property type="project" value="UniProtKB-KW"/>
</dbReference>
<dbReference type="AlphaFoldDB" id="D7G3U3"/>
<keyword evidence="9" id="KW-0479">Metal-binding</keyword>